<organism evidence="1 2">
    <name type="scientific">Komagataeibacter sucrofermentans</name>
    <dbReference type="NCBI Taxonomy" id="1053551"/>
    <lineage>
        <taxon>Bacteria</taxon>
        <taxon>Pseudomonadati</taxon>
        <taxon>Pseudomonadota</taxon>
        <taxon>Alphaproteobacteria</taxon>
        <taxon>Acetobacterales</taxon>
        <taxon>Acetobacteraceae</taxon>
        <taxon>Komagataeibacter</taxon>
    </lineage>
</organism>
<dbReference type="EMBL" id="NKUA01000052">
    <property type="protein sequence ID" value="PYD77409.1"/>
    <property type="molecule type" value="Genomic_DNA"/>
</dbReference>
<protein>
    <submittedName>
        <fullName evidence="1">Uncharacterized protein</fullName>
    </submittedName>
</protein>
<dbReference type="RefSeq" id="WP_110570259.1">
    <property type="nucleotide sequence ID" value="NZ_CP137148.1"/>
</dbReference>
<accession>A0A318QQA0</accession>
<keyword evidence="2" id="KW-1185">Reference proteome</keyword>
<dbReference type="OrthoDB" id="7593277at2"/>
<dbReference type="AlphaFoldDB" id="A0A318QQA0"/>
<evidence type="ECO:0000313" key="1">
    <source>
        <dbReference type="EMBL" id="PYD77409.1"/>
    </source>
</evidence>
<name>A0A318QQA0_9PROT</name>
<dbReference type="Proteomes" id="UP000247814">
    <property type="component" value="Unassembled WGS sequence"/>
</dbReference>
<comment type="caution">
    <text evidence="1">The sequence shown here is derived from an EMBL/GenBank/DDBJ whole genome shotgun (WGS) entry which is preliminary data.</text>
</comment>
<sequence length="251" mass="27926">MKEGKARVELGDGLVQYMMVADETMRALWVADNPLVKALLQYDAYFRHDLWEHVSPKPTRAFILFLNAYQMFLGAARMALSGHPAAVFPLVRTALESASYGYLMEQQPALAEVWGNRHRSETDKRACRNAFTFDKAIKGLVYTGPDIYRLAKEAYESTIDYGAHPNLKGVFGHVSINEDRPDGMVAVIHTSLYGSGHHETIRGICACLDFSFVIIGIITLSGETVTTKLQDELHALNNIKEAAIAAYQSAR</sequence>
<reference evidence="1 2" key="1">
    <citation type="submission" date="2017-07" db="EMBL/GenBank/DDBJ databases">
        <title>A draft genome sequence of Komagataeibacter sucrofermentans LMG 18788.</title>
        <authorList>
            <person name="Skraban J."/>
            <person name="Cleenwerck I."/>
            <person name="Vandamme P."/>
            <person name="Trcek J."/>
        </authorList>
    </citation>
    <scope>NUCLEOTIDE SEQUENCE [LARGE SCALE GENOMIC DNA]</scope>
    <source>
        <strain evidence="1 2">LMG 18788</strain>
    </source>
</reference>
<evidence type="ECO:0000313" key="2">
    <source>
        <dbReference type="Proteomes" id="UP000247814"/>
    </source>
</evidence>
<gene>
    <name evidence="1" type="ORF">CFR77_15460</name>
</gene>
<proteinExistence type="predicted"/>